<sequence>MVLIHVHSPGVMDSPAASGRGLGHALAGVPLEQGQPVHLDNAQAGLIAHLVDHTGAAVRRGIITTADLATRQVLVSFLGPGGVADPPVLTVARARRPADTLAFLQPDIDPACTPGRLLVSQDTFARVAADLDIRPPGPVYLAQDRHFVLLRPDTGCTSPTRARLHPADAAALAPGGGPPPVLVPLAALQPLAAARLRVLPPAADACPAAIAGAFRARYAGCPLMLHETYPLDEDTHMVVEDLEWTGDLAGGPVGTLHAGTHVEVLVGPARSRAPADTVPQLYLQPAGPDAPLALRVDLLAGPPGPSPPPPPPAASTLAGRMLIAPDTYRLVRLVAEPRPEADVFLRAGDWYSLLCPDENPRSTLPPGWVRLAEADAPGLLPAGRSWARVQLTGPPPVALSAEVAVSLPDDPAPGLACGGIRHKELREHFLRQLRRPVFYVGQDMDVKIRGRRVTFRLTAMADRTFRGLVAGRIVASAVPDAPGTLLAFHPADGPADGPALAPASPASVLVQAPGVPAGCRLLFDTTPCSDRCPRGIGLLAPGTYRRLLARLDVPPRHRHYVRFGNRILLLLPDDHPTSDLLPGQMRVNLEDFPHPMAQSGMPLEWLDFREEVGFAKILVGFHAARRHTRVTNDKLRHILLTRFAQGEPHRTNVKYYIDTDEGTWMFFAKFQVSAENLAVRTGLFAPDRTRFYFESAQSTLTIADNPRTLVLTGRKRSGITLSMDVVFTNMPSVLYSGMRLPAGLARHLSGFDQFDSREYVFFRCGVKFFLVRLSDVHDDGNHIQVSQHFVEFLFQNNCSFARMESVIQPPVVRVARVRVTPVDGLLEACPLPQEALVRAFQGLFPDQTVVQYEKREFSHRGRRLLFTVEHLVSNTDAEISCGVFNPFSSQFLFRSQDPLVAITGG</sequence>
<name>A0A058Z2B1_FONAL</name>
<evidence type="ECO:0000313" key="2">
    <source>
        <dbReference type="Proteomes" id="UP000030693"/>
    </source>
</evidence>
<dbReference type="RefSeq" id="XP_009497995.1">
    <property type="nucleotide sequence ID" value="XM_009499720.1"/>
</dbReference>
<organism evidence="1">
    <name type="scientific">Fonticula alba</name>
    <name type="common">Slime mold</name>
    <dbReference type="NCBI Taxonomy" id="691883"/>
    <lineage>
        <taxon>Eukaryota</taxon>
        <taxon>Rotosphaerida</taxon>
        <taxon>Fonticulaceae</taxon>
        <taxon>Fonticula</taxon>
    </lineage>
</organism>
<dbReference type="EMBL" id="KB932215">
    <property type="protein sequence ID" value="KCV67657.1"/>
    <property type="molecule type" value="Genomic_DNA"/>
</dbReference>
<protein>
    <submittedName>
        <fullName evidence="1">Uncharacterized protein</fullName>
    </submittedName>
</protein>
<dbReference type="AlphaFoldDB" id="A0A058Z2B1"/>
<feature type="non-terminal residue" evidence="1">
    <location>
        <position position="1"/>
    </location>
</feature>
<keyword evidence="2" id="KW-1185">Reference proteome</keyword>
<dbReference type="Proteomes" id="UP000030693">
    <property type="component" value="Unassembled WGS sequence"/>
</dbReference>
<proteinExistence type="predicted"/>
<evidence type="ECO:0000313" key="1">
    <source>
        <dbReference type="EMBL" id="KCV67657.1"/>
    </source>
</evidence>
<reference evidence="1" key="1">
    <citation type="submission" date="2013-04" db="EMBL/GenBank/DDBJ databases">
        <title>The Genome Sequence of Fonticula alba ATCC 38817.</title>
        <authorList>
            <consortium name="The Broad Institute Genomics Platform"/>
            <person name="Russ C."/>
            <person name="Cuomo C."/>
            <person name="Burger G."/>
            <person name="Gray M.W."/>
            <person name="Holland P.W.H."/>
            <person name="King N."/>
            <person name="Lang F.B.F."/>
            <person name="Roger A.J."/>
            <person name="Ruiz-Trillo I."/>
            <person name="Brown M."/>
            <person name="Walker B."/>
            <person name="Young S."/>
            <person name="Zeng Q."/>
            <person name="Gargeya S."/>
            <person name="Fitzgerald M."/>
            <person name="Haas B."/>
            <person name="Abouelleil A."/>
            <person name="Allen A.W."/>
            <person name="Alvarado L."/>
            <person name="Arachchi H.M."/>
            <person name="Berlin A.M."/>
            <person name="Chapman S.B."/>
            <person name="Gainer-Dewar J."/>
            <person name="Goldberg J."/>
            <person name="Griggs A."/>
            <person name="Gujja S."/>
            <person name="Hansen M."/>
            <person name="Howarth C."/>
            <person name="Imamovic A."/>
            <person name="Ireland A."/>
            <person name="Larimer J."/>
            <person name="McCowan C."/>
            <person name="Murphy C."/>
            <person name="Pearson M."/>
            <person name="Poon T.W."/>
            <person name="Priest M."/>
            <person name="Roberts A."/>
            <person name="Saif S."/>
            <person name="Shea T."/>
            <person name="Sisk P."/>
            <person name="Sykes S."/>
            <person name="Wortman J."/>
            <person name="Nusbaum C."/>
            <person name="Birren B."/>
        </authorList>
    </citation>
    <scope>NUCLEOTIDE SEQUENCE [LARGE SCALE GENOMIC DNA]</scope>
    <source>
        <strain evidence="1">ATCC 38817</strain>
    </source>
</reference>
<gene>
    <name evidence="1" type="ORF">H696_05952</name>
</gene>
<dbReference type="GeneID" id="20530677"/>
<accession>A0A058Z2B1</accession>